<evidence type="ECO:0000256" key="1">
    <source>
        <dbReference type="SAM" id="MobiDB-lite"/>
    </source>
</evidence>
<keyword evidence="4" id="KW-1185">Reference proteome</keyword>
<evidence type="ECO:0000313" key="3">
    <source>
        <dbReference type="EMBL" id="GMA31851.1"/>
    </source>
</evidence>
<accession>A0AA37XEJ8</accession>
<reference evidence="3" key="2">
    <citation type="submission" date="2023-02" db="EMBL/GenBank/DDBJ databases">
        <authorList>
            <person name="Sun Q."/>
            <person name="Mori K."/>
        </authorList>
    </citation>
    <scope>NUCLEOTIDE SEQUENCE</scope>
    <source>
        <strain evidence="3">NBRC 112290</strain>
    </source>
</reference>
<comment type="caution">
    <text evidence="3">The sequence shown here is derived from an EMBL/GenBank/DDBJ whole genome shotgun (WGS) entry which is preliminary data.</text>
</comment>
<dbReference type="EMBL" id="BSUM01000001">
    <property type="protein sequence ID" value="GMA31851.1"/>
    <property type="molecule type" value="Genomic_DNA"/>
</dbReference>
<dbReference type="CDD" id="cd00085">
    <property type="entry name" value="HNHc"/>
    <property type="match status" value="1"/>
</dbReference>
<evidence type="ECO:0000259" key="2">
    <source>
        <dbReference type="SMART" id="SM00507"/>
    </source>
</evidence>
<feature type="compositionally biased region" description="Gly residues" evidence="1">
    <location>
        <begin position="459"/>
        <end position="468"/>
    </location>
</feature>
<protein>
    <recommendedName>
        <fullName evidence="2">HNH nuclease domain-containing protein</fullName>
    </recommendedName>
</protein>
<dbReference type="InterPro" id="IPR003615">
    <property type="entry name" value="HNH_nuc"/>
</dbReference>
<feature type="domain" description="HNH nuclease" evidence="2">
    <location>
        <begin position="550"/>
        <end position="601"/>
    </location>
</feature>
<sequence length="687" mass="71584">MFSGGAGGEAGVAVAAPASRAGATGSGVEGDLAPLWGDLTPEESCAGLGPEFDLDSMPGVVLHAALERMDDLALQGGGGLGEGEVLEVVAAWSRLAAAAEARVRAWAAVLADRSSMTPQWRTLTGRRTEVAADEIGFRLGVSRRRGQQLIDEGRALGGVLAPVQEELAAGRIDAGKAAIMVEALGEQEAHVAAAVCEQVLPAAPVLDHAGLRRRVQQEVVRVAPDEAGVRHARAVARRRVNRVRVLPDGMASFSAVLAAPDAVALEQVCESAARAARAGGDGRTLEQLRADTLAGMATSALDQGRVTLLPPTMLSHTGHGARPSPATTRRPARAAEPRRHALPAAAPLPTIPTPVAGSGPAGVPFDASVSASVSSLARPTASGRDGAAPAGPCTVPVSFSGRSAGLTVIATAEVQQGRDRATTLATVAAHDLYTWEPDPWNLDPDLEARGPAERPGTRNGSGGSGSGSGDRLMRPPVQDLDPGNDPYVDWSPPPVLRPGVDVPELVGYGALSPGVVRALQGAARWITVVEPVHPDADPPPPVDCYRPSAALDRYVRLRDVTCVVPGCQVPAARCDLDHLLPWPVGATAAENLHALCRHHHLLRTHAGHELTLESDGTRHWRTPTGQTLYSTSDGAIGRGHAPPVNSPTRWARTRALPPLTDAEVERRIHDLDDAETDDPTIDDFTAV</sequence>
<name>A0AA37XEJ8_9MICO</name>
<feature type="region of interest" description="Disordered" evidence="1">
    <location>
        <begin position="311"/>
        <end position="350"/>
    </location>
</feature>
<evidence type="ECO:0000313" key="4">
    <source>
        <dbReference type="Proteomes" id="UP001157161"/>
    </source>
</evidence>
<dbReference type="InterPro" id="IPR003870">
    <property type="entry name" value="DUF222"/>
</dbReference>
<dbReference type="SMART" id="SM00507">
    <property type="entry name" value="HNHc"/>
    <property type="match status" value="1"/>
</dbReference>
<feature type="region of interest" description="Disordered" evidence="1">
    <location>
        <begin position="628"/>
        <end position="687"/>
    </location>
</feature>
<reference evidence="3" key="1">
    <citation type="journal article" date="2014" name="Int. J. Syst. Evol. Microbiol.">
        <title>Complete genome sequence of Corynebacterium casei LMG S-19264T (=DSM 44701T), isolated from a smear-ripened cheese.</title>
        <authorList>
            <consortium name="US DOE Joint Genome Institute (JGI-PGF)"/>
            <person name="Walter F."/>
            <person name="Albersmeier A."/>
            <person name="Kalinowski J."/>
            <person name="Ruckert C."/>
        </authorList>
    </citation>
    <scope>NUCLEOTIDE SEQUENCE</scope>
    <source>
        <strain evidence="3">NBRC 112290</strain>
    </source>
</reference>
<dbReference type="AlphaFoldDB" id="A0AA37XEJ8"/>
<feature type="compositionally biased region" description="Acidic residues" evidence="1">
    <location>
        <begin position="672"/>
        <end position="681"/>
    </location>
</feature>
<feature type="region of interest" description="Disordered" evidence="1">
    <location>
        <begin position="435"/>
        <end position="485"/>
    </location>
</feature>
<gene>
    <name evidence="3" type="ORF">GCM10025875_18430</name>
</gene>
<organism evidence="3 4">
    <name type="scientific">Litorihabitans aurantiacus</name>
    <dbReference type="NCBI Taxonomy" id="1930061"/>
    <lineage>
        <taxon>Bacteria</taxon>
        <taxon>Bacillati</taxon>
        <taxon>Actinomycetota</taxon>
        <taxon>Actinomycetes</taxon>
        <taxon>Micrococcales</taxon>
        <taxon>Beutenbergiaceae</taxon>
        <taxon>Litorihabitans</taxon>
    </lineage>
</organism>
<feature type="compositionally biased region" description="Basic and acidic residues" evidence="1">
    <location>
        <begin position="446"/>
        <end position="456"/>
    </location>
</feature>
<proteinExistence type="predicted"/>
<dbReference type="Pfam" id="PF02720">
    <property type="entry name" value="DUF222"/>
    <property type="match status" value="1"/>
</dbReference>
<dbReference type="Proteomes" id="UP001157161">
    <property type="component" value="Unassembled WGS sequence"/>
</dbReference>